<comment type="cofactor">
    <cofactor evidence="2">
        <name>Mg(2+)</name>
        <dbReference type="ChEBI" id="CHEBI:18420"/>
    </cofactor>
</comment>
<dbReference type="OMA" id="DTWFFVA"/>
<evidence type="ECO:0000256" key="4">
    <source>
        <dbReference type="ARBA" id="ARBA00022801"/>
    </source>
</evidence>
<evidence type="ECO:0000313" key="7">
    <source>
        <dbReference type="EMBL" id="ELR14319.1"/>
    </source>
</evidence>
<dbReference type="STRING" id="1257118.L8GNB6"/>
<organism evidence="7 8">
    <name type="scientific">Acanthamoeba castellanii (strain ATCC 30010 / Neff)</name>
    <dbReference type="NCBI Taxonomy" id="1257118"/>
    <lineage>
        <taxon>Eukaryota</taxon>
        <taxon>Amoebozoa</taxon>
        <taxon>Discosea</taxon>
        <taxon>Longamoebia</taxon>
        <taxon>Centramoebida</taxon>
        <taxon>Acanthamoebidae</taxon>
        <taxon>Acanthamoeba</taxon>
    </lineage>
</organism>
<evidence type="ECO:0000256" key="1">
    <source>
        <dbReference type="ARBA" id="ARBA00001936"/>
    </source>
</evidence>
<dbReference type="KEGG" id="acan:ACA1_107400"/>
<reference evidence="7 8" key="1">
    <citation type="journal article" date="2013" name="Genome Biol.">
        <title>Genome of Acanthamoeba castellanii highlights extensive lateral gene transfer and early evolution of tyrosine kinase signaling.</title>
        <authorList>
            <person name="Clarke M."/>
            <person name="Lohan A.J."/>
            <person name="Liu B."/>
            <person name="Lagkouvardos I."/>
            <person name="Roy S."/>
            <person name="Zafar N."/>
            <person name="Bertelli C."/>
            <person name="Schilde C."/>
            <person name="Kianianmomeni A."/>
            <person name="Burglin T.R."/>
            <person name="Frech C."/>
            <person name="Turcotte B."/>
            <person name="Kopec K.O."/>
            <person name="Synnott J.M."/>
            <person name="Choo C."/>
            <person name="Paponov I."/>
            <person name="Finkler A."/>
            <person name="Soon Heng Tan C."/>
            <person name="Hutchins A.P."/>
            <person name="Weinmeier T."/>
            <person name="Rattei T."/>
            <person name="Chu J.S."/>
            <person name="Gimenez G."/>
            <person name="Irimia M."/>
            <person name="Rigden D.J."/>
            <person name="Fitzpatrick D.A."/>
            <person name="Lorenzo-Morales J."/>
            <person name="Bateman A."/>
            <person name="Chiu C.H."/>
            <person name="Tang P."/>
            <person name="Hegemann P."/>
            <person name="Fromm H."/>
            <person name="Raoult D."/>
            <person name="Greub G."/>
            <person name="Miranda-Saavedra D."/>
            <person name="Chen N."/>
            <person name="Nash P."/>
            <person name="Ginger M.L."/>
            <person name="Horn M."/>
            <person name="Schaap P."/>
            <person name="Caler L."/>
            <person name="Loftus B."/>
        </authorList>
    </citation>
    <scope>NUCLEOTIDE SEQUENCE [LARGE SCALE GENOMIC DNA]</scope>
    <source>
        <strain evidence="7 8">Neff</strain>
    </source>
</reference>
<dbReference type="GeneID" id="14914863"/>
<keyword evidence="6" id="KW-0464">Manganese</keyword>
<dbReference type="Proteomes" id="UP000011083">
    <property type="component" value="Unassembled WGS sequence"/>
</dbReference>
<evidence type="ECO:0000313" key="8">
    <source>
        <dbReference type="Proteomes" id="UP000011083"/>
    </source>
</evidence>
<keyword evidence="4" id="KW-0378">Hydrolase</keyword>
<proteinExistence type="predicted"/>
<dbReference type="Gene3D" id="3.90.79.10">
    <property type="entry name" value="Nucleoside Triphosphate Pyrophosphohydrolase"/>
    <property type="match status" value="1"/>
</dbReference>
<sequence>MAGAHVFPGGILEDGDSDPRWRDIVPSGKEIDAGELAWRLAGVREVFEECGLLISRPPLSSSPPEAKKWRERSAQDSTHFLRMFTDRESDDNAGLRHHIPDTEALVPWAHWVTPLEEKWRYDTRFYLSVLPQPYDHAQTDAREVTHLDWFAPTEALRAFDEGTISLPPPTWFMLKELTNYPSLASLREATTRGRDLTPVQPSLVPTDEGLVIAMSGDRLHWASRGSVAARGFNRMLAEAGPGRQSYALIVDPNPPLSASL</sequence>
<dbReference type="InterPro" id="IPR039121">
    <property type="entry name" value="NUDT19"/>
</dbReference>
<name>L8GNB6_ACACF</name>
<protein>
    <submittedName>
        <fullName evidence="7">Nucleoside diphosphate, putative</fullName>
    </submittedName>
</protein>
<dbReference type="GO" id="GO:0016818">
    <property type="term" value="F:hydrolase activity, acting on acid anhydrides, in phosphorus-containing anhydrides"/>
    <property type="evidence" value="ECO:0007669"/>
    <property type="project" value="InterPro"/>
</dbReference>
<dbReference type="SUPFAM" id="SSF55811">
    <property type="entry name" value="Nudix"/>
    <property type="match status" value="1"/>
</dbReference>
<dbReference type="EMBL" id="KB008060">
    <property type="protein sequence ID" value="ELR14319.1"/>
    <property type="molecule type" value="Genomic_DNA"/>
</dbReference>
<gene>
    <name evidence="7" type="ORF">ACA1_107400</name>
</gene>
<evidence type="ECO:0000256" key="3">
    <source>
        <dbReference type="ARBA" id="ARBA00022723"/>
    </source>
</evidence>
<dbReference type="OrthoDB" id="1695362at2759"/>
<dbReference type="GO" id="GO:0046872">
    <property type="term" value="F:metal ion binding"/>
    <property type="evidence" value="ECO:0007669"/>
    <property type="project" value="UniProtKB-KW"/>
</dbReference>
<evidence type="ECO:0000256" key="5">
    <source>
        <dbReference type="ARBA" id="ARBA00022842"/>
    </source>
</evidence>
<accession>L8GNB6</accession>
<dbReference type="InterPro" id="IPR015797">
    <property type="entry name" value="NUDIX_hydrolase-like_dom_sf"/>
</dbReference>
<dbReference type="PANTHER" id="PTHR12318:SF0">
    <property type="entry name" value="ACYL-COENZYME A DIPHOSPHATASE NUDT19"/>
    <property type="match status" value="1"/>
</dbReference>
<comment type="cofactor">
    <cofactor evidence="1">
        <name>Mn(2+)</name>
        <dbReference type="ChEBI" id="CHEBI:29035"/>
    </cofactor>
</comment>
<keyword evidence="5" id="KW-0460">Magnesium</keyword>
<keyword evidence="8" id="KW-1185">Reference proteome</keyword>
<dbReference type="CDD" id="cd18870">
    <property type="entry name" value="NUDIX_AcylCoAdiphos_Nudt19"/>
    <property type="match status" value="1"/>
</dbReference>
<keyword evidence="3" id="KW-0479">Metal-binding</keyword>
<dbReference type="RefSeq" id="XP_004336332.1">
    <property type="nucleotide sequence ID" value="XM_004336284.1"/>
</dbReference>
<evidence type="ECO:0000256" key="6">
    <source>
        <dbReference type="ARBA" id="ARBA00023211"/>
    </source>
</evidence>
<dbReference type="AlphaFoldDB" id="L8GNB6"/>
<dbReference type="VEuPathDB" id="AmoebaDB:ACA1_107400"/>
<dbReference type="PANTHER" id="PTHR12318">
    <property type="entry name" value="TESTOSTERONE-REGULATED PROTEIN RP2"/>
    <property type="match status" value="1"/>
</dbReference>
<evidence type="ECO:0000256" key="2">
    <source>
        <dbReference type="ARBA" id="ARBA00001946"/>
    </source>
</evidence>